<evidence type="ECO:0000313" key="2">
    <source>
        <dbReference type="EMBL" id="KAK7464443.1"/>
    </source>
</evidence>
<feature type="compositionally biased region" description="Polar residues" evidence="1">
    <location>
        <begin position="1"/>
        <end position="10"/>
    </location>
</feature>
<organism evidence="2 3">
    <name type="scientific">Marasmiellus scandens</name>
    <dbReference type="NCBI Taxonomy" id="2682957"/>
    <lineage>
        <taxon>Eukaryota</taxon>
        <taxon>Fungi</taxon>
        <taxon>Dikarya</taxon>
        <taxon>Basidiomycota</taxon>
        <taxon>Agaricomycotina</taxon>
        <taxon>Agaricomycetes</taxon>
        <taxon>Agaricomycetidae</taxon>
        <taxon>Agaricales</taxon>
        <taxon>Marasmiineae</taxon>
        <taxon>Omphalotaceae</taxon>
        <taxon>Marasmiellus</taxon>
    </lineage>
</organism>
<reference evidence="2 3" key="1">
    <citation type="submission" date="2024-01" db="EMBL/GenBank/DDBJ databases">
        <title>A draft genome for the cacao thread blight pathogen Marasmiellus scandens.</title>
        <authorList>
            <person name="Baruah I.K."/>
            <person name="Leung J."/>
            <person name="Bukari Y."/>
            <person name="Amoako-Attah I."/>
            <person name="Meinhardt L.W."/>
            <person name="Bailey B.A."/>
            <person name="Cohen S.P."/>
        </authorList>
    </citation>
    <scope>NUCLEOTIDE SEQUENCE [LARGE SCALE GENOMIC DNA]</scope>
    <source>
        <strain evidence="2 3">GH-19</strain>
    </source>
</reference>
<comment type="caution">
    <text evidence="2">The sequence shown here is derived from an EMBL/GenBank/DDBJ whole genome shotgun (WGS) entry which is preliminary data.</text>
</comment>
<accession>A0ABR1JU04</accession>
<evidence type="ECO:0000256" key="1">
    <source>
        <dbReference type="SAM" id="MobiDB-lite"/>
    </source>
</evidence>
<gene>
    <name evidence="2" type="ORF">VKT23_006613</name>
</gene>
<protein>
    <submittedName>
        <fullName evidence="2">Uncharacterized protein</fullName>
    </submittedName>
</protein>
<sequence length="160" mass="18071">MPPNRNSNYRRFTPYSGINRRGSNSQTTAQPISGGPNSSVTAVSSNGIIPDNLYEDLVNAVEWSVETSIEWDLASDYWHQLEGLYGCRREHRREVSAAEDETGARAREHFDAMRKLSEIVNEIRRIAGAVGVQLIRRVRAEHTRIVWARPKYAGYVPGTL</sequence>
<evidence type="ECO:0000313" key="3">
    <source>
        <dbReference type="Proteomes" id="UP001498398"/>
    </source>
</evidence>
<name>A0ABR1JU04_9AGAR</name>
<dbReference type="EMBL" id="JBANRG010000008">
    <property type="protein sequence ID" value="KAK7464443.1"/>
    <property type="molecule type" value="Genomic_DNA"/>
</dbReference>
<dbReference type="Proteomes" id="UP001498398">
    <property type="component" value="Unassembled WGS sequence"/>
</dbReference>
<keyword evidence="3" id="KW-1185">Reference proteome</keyword>
<proteinExistence type="predicted"/>
<feature type="region of interest" description="Disordered" evidence="1">
    <location>
        <begin position="1"/>
        <end position="40"/>
    </location>
</feature>
<feature type="compositionally biased region" description="Polar residues" evidence="1">
    <location>
        <begin position="21"/>
        <end position="40"/>
    </location>
</feature>